<organism evidence="2 3">
    <name type="scientific">Variibacter gotjawalensis</name>
    <dbReference type="NCBI Taxonomy" id="1333996"/>
    <lineage>
        <taxon>Bacteria</taxon>
        <taxon>Pseudomonadati</taxon>
        <taxon>Pseudomonadota</taxon>
        <taxon>Alphaproteobacteria</taxon>
        <taxon>Hyphomicrobiales</taxon>
        <taxon>Nitrobacteraceae</taxon>
        <taxon>Variibacter</taxon>
    </lineage>
</organism>
<keyword evidence="1" id="KW-0732">Signal</keyword>
<dbReference type="AlphaFoldDB" id="A0A0S3PX61"/>
<dbReference type="OrthoDB" id="7960860at2"/>
<dbReference type="KEGG" id="vgo:GJW-30_1_03038"/>
<feature type="signal peptide" evidence="1">
    <location>
        <begin position="1"/>
        <end position="20"/>
    </location>
</feature>
<dbReference type="Proteomes" id="UP000236884">
    <property type="component" value="Chromosome"/>
</dbReference>
<dbReference type="RefSeq" id="WP_130364504.1">
    <property type="nucleotide sequence ID" value="NZ_AP014946.1"/>
</dbReference>
<feature type="chain" id="PRO_5006615939" evidence="1">
    <location>
        <begin position="21"/>
        <end position="117"/>
    </location>
</feature>
<accession>A0A0S3PX61</accession>
<keyword evidence="3" id="KW-1185">Reference proteome</keyword>
<protein>
    <submittedName>
        <fullName evidence="2">Uncharacterized protein</fullName>
    </submittedName>
</protein>
<proteinExistence type="predicted"/>
<name>A0A0S3PX61_9BRAD</name>
<sequence length="117" mass="12640">MKLVLFAAAFATALAPAAFAQEAPNFDARPGCQAGARSGLVAKPDTDACVRGELKARDHMVQQWAEFPAPDKQRCVAKTHMGGPPSYVEVLTCLELARDVRRMPKDDNTGLDSGLRR</sequence>
<reference evidence="2 3" key="1">
    <citation type="submission" date="2015-08" db="EMBL/GenBank/DDBJ databases">
        <title>Investigation of the bacterial diversity of lava forest soil.</title>
        <authorList>
            <person name="Lee J.S."/>
        </authorList>
    </citation>
    <scope>NUCLEOTIDE SEQUENCE [LARGE SCALE GENOMIC DNA]</scope>
    <source>
        <strain evidence="2 3">GJW-30</strain>
    </source>
</reference>
<dbReference type="EMBL" id="AP014946">
    <property type="protein sequence ID" value="BAT60494.1"/>
    <property type="molecule type" value="Genomic_DNA"/>
</dbReference>
<evidence type="ECO:0000313" key="3">
    <source>
        <dbReference type="Proteomes" id="UP000236884"/>
    </source>
</evidence>
<gene>
    <name evidence="2" type="ORF">GJW-30_1_03038</name>
</gene>
<evidence type="ECO:0000313" key="2">
    <source>
        <dbReference type="EMBL" id="BAT60494.1"/>
    </source>
</evidence>
<evidence type="ECO:0000256" key="1">
    <source>
        <dbReference type="SAM" id="SignalP"/>
    </source>
</evidence>